<dbReference type="EMBL" id="LAZR01067749">
    <property type="protein sequence ID" value="KKK50971.1"/>
    <property type="molecule type" value="Genomic_DNA"/>
</dbReference>
<comment type="caution">
    <text evidence="1">The sequence shown here is derived from an EMBL/GenBank/DDBJ whole genome shotgun (WGS) entry which is preliminary data.</text>
</comment>
<reference evidence="1" key="1">
    <citation type="journal article" date="2015" name="Nature">
        <title>Complex archaea that bridge the gap between prokaryotes and eukaryotes.</title>
        <authorList>
            <person name="Spang A."/>
            <person name="Saw J.H."/>
            <person name="Jorgensen S.L."/>
            <person name="Zaremba-Niedzwiedzka K."/>
            <person name="Martijn J."/>
            <person name="Lind A.E."/>
            <person name="van Eijk R."/>
            <person name="Schleper C."/>
            <person name="Guy L."/>
            <person name="Ettema T.J."/>
        </authorList>
    </citation>
    <scope>NUCLEOTIDE SEQUENCE</scope>
</reference>
<protein>
    <submittedName>
        <fullName evidence="1">Uncharacterized protein</fullName>
    </submittedName>
</protein>
<dbReference type="AlphaFoldDB" id="A0A0F8YSJ4"/>
<gene>
    <name evidence="1" type="ORF">LCGC14_3119670</name>
</gene>
<organism evidence="1">
    <name type="scientific">marine sediment metagenome</name>
    <dbReference type="NCBI Taxonomy" id="412755"/>
    <lineage>
        <taxon>unclassified sequences</taxon>
        <taxon>metagenomes</taxon>
        <taxon>ecological metagenomes</taxon>
    </lineage>
</organism>
<feature type="non-terminal residue" evidence="1">
    <location>
        <position position="26"/>
    </location>
</feature>
<accession>A0A0F8YSJ4</accession>
<sequence>MRVRVAGFLKVNSTVLMVEHFKEGKA</sequence>
<name>A0A0F8YSJ4_9ZZZZ</name>
<proteinExistence type="predicted"/>
<evidence type="ECO:0000313" key="1">
    <source>
        <dbReference type="EMBL" id="KKK50971.1"/>
    </source>
</evidence>